<organism evidence="2 3">
    <name type="scientific">Allacma fusca</name>
    <dbReference type="NCBI Taxonomy" id="39272"/>
    <lineage>
        <taxon>Eukaryota</taxon>
        <taxon>Metazoa</taxon>
        <taxon>Ecdysozoa</taxon>
        <taxon>Arthropoda</taxon>
        <taxon>Hexapoda</taxon>
        <taxon>Collembola</taxon>
        <taxon>Symphypleona</taxon>
        <taxon>Sminthuridae</taxon>
        <taxon>Allacma</taxon>
    </lineage>
</organism>
<evidence type="ECO:0000313" key="2">
    <source>
        <dbReference type="EMBL" id="CAG7722817.1"/>
    </source>
</evidence>
<reference evidence="2" key="1">
    <citation type="submission" date="2021-06" db="EMBL/GenBank/DDBJ databases">
        <authorList>
            <person name="Hodson N. C."/>
            <person name="Mongue J. A."/>
            <person name="Jaron S. K."/>
        </authorList>
    </citation>
    <scope>NUCLEOTIDE SEQUENCE</scope>
</reference>
<gene>
    <name evidence="2" type="ORF">AFUS01_LOCUS11929</name>
</gene>
<comment type="caution">
    <text evidence="2">The sequence shown here is derived from an EMBL/GenBank/DDBJ whole genome shotgun (WGS) entry which is preliminary data.</text>
</comment>
<evidence type="ECO:0000313" key="3">
    <source>
        <dbReference type="Proteomes" id="UP000708208"/>
    </source>
</evidence>
<keyword evidence="3" id="KW-1185">Reference proteome</keyword>
<protein>
    <submittedName>
        <fullName evidence="2">Uncharacterized protein</fullName>
    </submittedName>
</protein>
<dbReference type="Proteomes" id="UP000708208">
    <property type="component" value="Unassembled WGS sequence"/>
</dbReference>
<feature type="non-terminal residue" evidence="2">
    <location>
        <position position="1"/>
    </location>
</feature>
<sequence length="72" mass="8249">MEPVWEFNKIIAERTEEGNKQYLVDWCPTWTNANELSNLQTAIDEYHGEGEVPTSNIPAPTVLDVSRERSID</sequence>
<feature type="region of interest" description="Disordered" evidence="1">
    <location>
        <begin position="49"/>
        <end position="72"/>
    </location>
</feature>
<name>A0A8J2JPD7_9HEXA</name>
<dbReference type="EMBL" id="CAJVCH010092618">
    <property type="protein sequence ID" value="CAG7722817.1"/>
    <property type="molecule type" value="Genomic_DNA"/>
</dbReference>
<proteinExistence type="predicted"/>
<evidence type="ECO:0000256" key="1">
    <source>
        <dbReference type="SAM" id="MobiDB-lite"/>
    </source>
</evidence>
<dbReference type="AlphaFoldDB" id="A0A8J2JPD7"/>
<accession>A0A8J2JPD7</accession>